<reference evidence="4" key="2">
    <citation type="journal article" date="2022" name="Res Sq">
        <title>Comparative Genomics Reveals Insights into the Divergent Evolution of Astigmatic Mites and Household Pest Adaptations.</title>
        <authorList>
            <person name="Xiong Q."/>
            <person name="Wan A.T.-Y."/>
            <person name="Liu X.-Y."/>
            <person name="Fung C.S.-H."/>
            <person name="Xiao X."/>
            <person name="Malainual N."/>
            <person name="Hou J."/>
            <person name="Wang L."/>
            <person name="Wang M."/>
            <person name="Yang K."/>
            <person name="Cui Y."/>
            <person name="Leung E."/>
            <person name="Nong W."/>
            <person name="Shin S.-K."/>
            <person name="Au S."/>
            <person name="Jeong K.Y."/>
            <person name="Chew F.T."/>
            <person name="Hui J."/>
            <person name="Leung T.F."/>
            <person name="Tungtrongchitr A."/>
            <person name="Zhong N."/>
            <person name="Liu Z."/>
            <person name="Tsui S."/>
        </authorList>
    </citation>
    <scope>NUCLEOTIDE SEQUENCE</scope>
    <source>
        <strain evidence="4">Derf</strain>
        <tissue evidence="4">Whole organism</tissue>
    </source>
</reference>
<dbReference type="CDD" id="cd03784">
    <property type="entry name" value="GT1_Gtf-like"/>
    <property type="match status" value="1"/>
</dbReference>
<dbReference type="Proteomes" id="UP000790347">
    <property type="component" value="Unassembled WGS sequence"/>
</dbReference>
<evidence type="ECO:0000256" key="1">
    <source>
        <dbReference type="ARBA" id="ARBA00009995"/>
    </source>
</evidence>
<sequence>MSPTINTNNKRLKIFFCSVDGVGHINACIGMAQALAKRGHQIYFLNNRNFISLFEKFGFNEIVLGLKSAASDKSAENKVIDENNHPVKDVELNDIFAESGLLSGKSSYDQLDLFDRNKNDRFFCETMYNDLRNIHEEMANIIEKEKPDLIIVDYPLVAPCIAYGKIPWAFSWSGNPIPIYHSEKLPPFTSGYPTYDKTGWAKFKAKYDQTIELCFEYYQNLLNEEFGGPKITSQGFFMLSPYMNLYGYPEELDYTDIVTLPDNYIRVDAFCRELAETFKLPEEFKVQPSDKLIYLSMGSIGSSNVQLIRKITATLAKTPYKYIVSKGQHHEQIELPANMWGRAYLPQTKILPLVDMVITHGGNNTVTETFYFGKPMLVMPLFGDQFDNAQRIQEKGFGYRINSHHYVDNELIEMIHTILDDKKMIEKCCQAGERLRRSDSKQKACEKIELLLQRISF</sequence>
<evidence type="ECO:0000313" key="5">
    <source>
        <dbReference type="Proteomes" id="UP000790347"/>
    </source>
</evidence>
<dbReference type="EMBL" id="ASGP02000005">
    <property type="protein sequence ID" value="KAH9506584.1"/>
    <property type="molecule type" value="Genomic_DNA"/>
</dbReference>
<comment type="caution">
    <text evidence="4">The sequence shown here is derived from an EMBL/GenBank/DDBJ whole genome shotgun (WGS) entry which is preliminary data.</text>
</comment>
<organism evidence="4 5">
    <name type="scientific">Dermatophagoides farinae</name>
    <name type="common">American house dust mite</name>
    <dbReference type="NCBI Taxonomy" id="6954"/>
    <lineage>
        <taxon>Eukaryota</taxon>
        <taxon>Metazoa</taxon>
        <taxon>Ecdysozoa</taxon>
        <taxon>Arthropoda</taxon>
        <taxon>Chelicerata</taxon>
        <taxon>Arachnida</taxon>
        <taxon>Acari</taxon>
        <taxon>Acariformes</taxon>
        <taxon>Sarcoptiformes</taxon>
        <taxon>Astigmata</taxon>
        <taxon>Psoroptidia</taxon>
        <taxon>Analgoidea</taxon>
        <taxon>Pyroglyphidae</taxon>
        <taxon>Dermatophagoidinae</taxon>
        <taxon>Dermatophagoides</taxon>
    </lineage>
</organism>
<reference evidence="4" key="1">
    <citation type="submission" date="2013-05" db="EMBL/GenBank/DDBJ databases">
        <authorList>
            <person name="Yim A.K.Y."/>
            <person name="Chan T.F."/>
            <person name="Ji K.M."/>
            <person name="Liu X.Y."/>
            <person name="Zhou J.W."/>
            <person name="Li R.Q."/>
            <person name="Yang K.Y."/>
            <person name="Li J."/>
            <person name="Li M."/>
            <person name="Law P.T.W."/>
            <person name="Wu Y.L."/>
            <person name="Cai Z.L."/>
            <person name="Qin H."/>
            <person name="Bao Y."/>
            <person name="Leung R.K.K."/>
            <person name="Ng P.K.S."/>
            <person name="Zou J."/>
            <person name="Zhong X.J."/>
            <person name="Ran P.X."/>
            <person name="Zhong N.S."/>
            <person name="Liu Z.G."/>
            <person name="Tsui S.K.W."/>
        </authorList>
    </citation>
    <scope>NUCLEOTIDE SEQUENCE</scope>
    <source>
        <strain evidence="4">Derf</strain>
        <tissue evidence="4">Whole organism</tissue>
    </source>
</reference>
<dbReference type="PANTHER" id="PTHR48043:SF145">
    <property type="entry name" value="FI06409P-RELATED"/>
    <property type="match status" value="1"/>
</dbReference>
<dbReference type="GO" id="GO:0008194">
    <property type="term" value="F:UDP-glycosyltransferase activity"/>
    <property type="evidence" value="ECO:0007669"/>
    <property type="project" value="InterPro"/>
</dbReference>
<accession>A0A922HUB1</accession>
<dbReference type="Pfam" id="PF00201">
    <property type="entry name" value="UDPGT"/>
    <property type="match status" value="1"/>
</dbReference>
<evidence type="ECO:0008006" key="6">
    <source>
        <dbReference type="Google" id="ProtNLM"/>
    </source>
</evidence>
<keyword evidence="3" id="KW-0808">Transferase</keyword>
<proteinExistence type="inferred from homology"/>
<keyword evidence="5" id="KW-1185">Reference proteome</keyword>
<comment type="similarity">
    <text evidence="1">Belongs to the UDP-glycosyltransferase family.</text>
</comment>
<dbReference type="Gene3D" id="3.40.50.2000">
    <property type="entry name" value="Glycogen Phosphorylase B"/>
    <property type="match status" value="2"/>
</dbReference>
<dbReference type="AlphaFoldDB" id="A0A922HUB1"/>
<dbReference type="InterPro" id="IPR002213">
    <property type="entry name" value="UDP_glucos_trans"/>
</dbReference>
<evidence type="ECO:0000256" key="3">
    <source>
        <dbReference type="ARBA" id="ARBA00022679"/>
    </source>
</evidence>
<protein>
    <recommendedName>
        <fullName evidence="6">UDP-glycosyltransferase</fullName>
    </recommendedName>
</protein>
<gene>
    <name evidence="4" type="ORF">DERF_011310</name>
</gene>
<evidence type="ECO:0000313" key="4">
    <source>
        <dbReference type="EMBL" id="KAH9506584.1"/>
    </source>
</evidence>
<dbReference type="InterPro" id="IPR050271">
    <property type="entry name" value="UDP-glycosyltransferase"/>
</dbReference>
<evidence type="ECO:0000256" key="2">
    <source>
        <dbReference type="ARBA" id="ARBA00022676"/>
    </source>
</evidence>
<name>A0A922HUB1_DERFA</name>
<keyword evidence="2" id="KW-0328">Glycosyltransferase</keyword>
<dbReference type="PANTHER" id="PTHR48043">
    <property type="entry name" value="EG:EG0003.4 PROTEIN-RELATED"/>
    <property type="match status" value="1"/>
</dbReference>
<dbReference type="SUPFAM" id="SSF53756">
    <property type="entry name" value="UDP-Glycosyltransferase/glycogen phosphorylase"/>
    <property type="match status" value="1"/>
</dbReference>